<accession>A0AA40CL14</accession>
<gene>
    <name evidence="3" type="ORF">B0T16DRAFT_418807</name>
</gene>
<dbReference type="InterPro" id="IPR016024">
    <property type="entry name" value="ARM-type_fold"/>
</dbReference>
<dbReference type="SMART" id="SM00220">
    <property type="entry name" value="S_TKc"/>
    <property type="match status" value="1"/>
</dbReference>
<dbReference type="Proteomes" id="UP001174936">
    <property type="component" value="Unassembled WGS sequence"/>
</dbReference>
<evidence type="ECO:0000313" key="3">
    <source>
        <dbReference type="EMBL" id="KAK0640954.1"/>
    </source>
</evidence>
<dbReference type="InterPro" id="IPR051177">
    <property type="entry name" value="CIK-Related_Protein"/>
</dbReference>
<comment type="caution">
    <text evidence="3">The sequence shown here is derived from an EMBL/GenBank/DDBJ whole genome shotgun (WGS) entry which is preliminary data.</text>
</comment>
<proteinExistence type="predicted"/>
<feature type="region of interest" description="Disordered" evidence="1">
    <location>
        <begin position="982"/>
        <end position="1012"/>
    </location>
</feature>
<feature type="compositionally biased region" description="Low complexity" evidence="1">
    <location>
        <begin position="744"/>
        <end position="762"/>
    </location>
</feature>
<reference evidence="3" key="1">
    <citation type="submission" date="2023-06" db="EMBL/GenBank/DDBJ databases">
        <title>Genome-scale phylogeny and comparative genomics of the fungal order Sordariales.</title>
        <authorList>
            <consortium name="Lawrence Berkeley National Laboratory"/>
            <person name="Hensen N."/>
            <person name="Bonometti L."/>
            <person name="Westerberg I."/>
            <person name="Brannstrom I.O."/>
            <person name="Guillou S."/>
            <person name="Cros-Aarteil S."/>
            <person name="Calhoun S."/>
            <person name="Haridas S."/>
            <person name="Kuo A."/>
            <person name="Mondo S."/>
            <person name="Pangilinan J."/>
            <person name="Riley R."/>
            <person name="Labutti K."/>
            <person name="Andreopoulos B."/>
            <person name="Lipzen A."/>
            <person name="Chen C."/>
            <person name="Yanf M."/>
            <person name="Daum C."/>
            <person name="Ng V."/>
            <person name="Clum A."/>
            <person name="Steindorff A."/>
            <person name="Ohm R."/>
            <person name="Martin F."/>
            <person name="Silar P."/>
            <person name="Natvig D."/>
            <person name="Lalanne C."/>
            <person name="Gautier V."/>
            <person name="Ament-Velasquez S.L."/>
            <person name="Kruys A."/>
            <person name="Hutchinson M.I."/>
            <person name="Powell A.J."/>
            <person name="Barry K."/>
            <person name="Miller A.N."/>
            <person name="Grigoriev I.V."/>
            <person name="Debuchy R."/>
            <person name="Gladieux P."/>
            <person name="Thoren M.H."/>
            <person name="Johannesson H."/>
        </authorList>
    </citation>
    <scope>NUCLEOTIDE SEQUENCE</scope>
    <source>
        <strain evidence="3">SMH2532-1</strain>
    </source>
</reference>
<evidence type="ECO:0000313" key="4">
    <source>
        <dbReference type="Proteomes" id="UP001174936"/>
    </source>
</evidence>
<protein>
    <submittedName>
        <fullName evidence="3">Kinase-like domain-containing protein</fullName>
    </submittedName>
</protein>
<dbReference type="SUPFAM" id="SSF48371">
    <property type="entry name" value="ARM repeat"/>
    <property type="match status" value="1"/>
</dbReference>
<dbReference type="PANTHER" id="PTHR12984:SF6">
    <property type="entry name" value="SCY1-LIKE PROTEIN 2"/>
    <property type="match status" value="1"/>
</dbReference>
<feature type="compositionally biased region" description="Polar residues" evidence="1">
    <location>
        <begin position="793"/>
        <end position="829"/>
    </location>
</feature>
<feature type="compositionally biased region" description="Polar residues" evidence="1">
    <location>
        <begin position="849"/>
        <end position="861"/>
    </location>
</feature>
<dbReference type="EMBL" id="JAULSV010000006">
    <property type="protein sequence ID" value="KAK0640954.1"/>
    <property type="molecule type" value="Genomic_DNA"/>
</dbReference>
<keyword evidence="4" id="KW-1185">Reference proteome</keyword>
<keyword evidence="3" id="KW-0808">Transferase</keyword>
<keyword evidence="3" id="KW-0418">Kinase</keyword>
<dbReference type="SUPFAM" id="SSF56112">
    <property type="entry name" value="Protein kinase-like (PK-like)"/>
    <property type="match status" value="1"/>
</dbReference>
<feature type="compositionally biased region" description="Low complexity" evidence="1">
    <location>
        <begin position="982"/>
        <end position="1000"/>
    </location>
</feature>
<feature type="domain" description="Protein kinase" evidence="2">
    <location>
        <begin position="33"/>
        <end position="350"/>
    </location>
</feature>
<feature type="region of interest" description="Disordered" evidence="1">
    <location>
        <begin position="706"/>
        <end position="774"/>
    </location>
</feature>
<evidence type="ECO:0000256" key="1">
    <source>
        <dbReference type="SAM" id="MobiDB-lite"/>
    </source>
</evidence>
<name>A0AA40CL14_9PEZI</name>
<feature type="region of interest" description="Disordered" evidence="1">
    <location>
        <begin position="793"/>
        <end position="931"/>
    </location>
</feature>
<dbReference type="Gene3D" id="1.25.10.10">
    <property type="entry name" value="Leucine-rich Repeat Variant"/>
    <property type="match status" value="1"/>
</dbReference>
<dbReference type="CDD" id="cd14011">
    <property type="entry name" value="PK_SCY1_like"/>
    <property type="match status" value="1"/>
</dbReference>
<dbReference type="Gene3D" id="3.30.200.20">
    <property type="entry name" value="Phosphorylase Kinase, domain 1"/>
    <property type="match status" value="1"/>
</dbReference>
<dbReference type="AlphaFoldDB" id="A0AA40CL14"/>
<dbReference type="Gene3D" id="1.10.510.10">
    <property type="entry name" value="Transferase(Phosphotransferase) domain 1"/>
    <property type="match status" value="1"/>
</dbReference>
<dbReference type="PROSITE" id="PS50011">
    <property type="entry name" value="PROTEIN_KINASE_DOM"/>
    <property type="match status" value="1"/>
</dbReference>
<dbReference type="GO" id="GO:0004672">
    <property type="term" value="F:protein kinase activity"/>
    <property type="evidence" value="ECO:0007669"/>
    <property type="project" value="InterPro"/>
</dbReference>
<dbReference type="InterPro" id="IPR011009">
    <property type="entry name" value="Kinase-like_dom_sf"/>
</dbReference>
<evidence type="ECO:0000259" key="2">
    <source>
        <dbReference type="PROSITE" id="PS50011"/>
    </source>
</evidence>
<organism evidence="3 4">
    <name type="scientific">Cercophora newfieldiana</name>
    <dbReference type="NCBI Taxonomy" id="92897"/>
    <lineage>
        <taxon>Eukaryota</taxon>
        <taxon>Fungi</taxon>
        <taxon>Dikarya</taxon>
        <taxon>Ascomycota</taxon>
        <taxon>Pezizomycotina</taxon>
        <taxon>Sordariomycetes</taxon>
        <taxon>Sordariomycetidae</taxon>
        <taxon>Sordariales</taxon>
        <taxon>Lasiosphaeriaceae</taxon>
        <taxon>Cercophora</taxon>
    </lineage>
</organism>
<feature type="compositionally biased region" description="Low complexity" evidence="1">
    <location>
        <begin position="909"/>
        <end position="931"/>
    </location>
</feature>
<dbReference type="Pfam" id="PF00069">
    <property type="entry name" value="Pkinase"/>
    <property type="match status" value="1"/>
</dbReference>
<sequence length="1012" mass="107646">MFSNALKSISATNITANYQVSSTLTSTAGPWKIYSAKKKSTGKEYSVFVFDKKATLDAHSSGLSRTGAAAFKEVVAEVIDRLKKEASSLAKLRHPSVLELVEPVEETRGGGLQFVTEPVTASLASLLQEKDDQERSGGVGGRASRYVTEDADGTRRRRELEIDELEIQKGLLQISKALEFLHENAGLVHGNLTPDAVLINAKGDWKISGLSFCSPPPDSDKPTSFRPIALSEIMQHDPRLPRSLQLNLDYTSPDFVLDKNLTVAADLFSLGLLCIALYNSPHKSPLECHGSLGTCKRNFTTSGGTPSQTNNYLSSRPIPRDLASQVLPRLLTRRPANRMTAKEFQQSEYFDNILVSTIRFLDSFPAKTANEKQAFLRGLIKVLPSFPKSVMEKKVLPALLEELKDKELLSLILHNVFKIIELLPAGKKAFNKQVRPSLKEIFVTNAKPGAEKDPTRDAGLMIILEQLPVVADNCSGADFKDDILPIIFVALESPTPTLVDAALRSLPTILAVLDFTTIKNELFPVIATIFSKTNSLAIKVRGLQAFVALCGGSNDPGADDGLDGFGDKKKGSTSSALDKYTMQEKIVPLIKAIKTKEPAVMMAALNTLRVIGNVADADFVAMDILPILWTMSLGPLLDLKQFQAFMDLIKSLSRRVEDEQIKKLQELSGGGNVSSAVNDDFMSFGTIAGSSLEANGTSETDFEMLVKGKSGGGATSSPMDSGWDSLATPTSTITSPGIKASGKTTPTPAFSWSTPSPTTATSGNQFGAVKAQQPSFRTVTPDLGRFEALTPTSTQYSQPLQPTNPISPQQPSTSVNWGGTSTTTSNPWASPSPQQQQPPTSAFGGMSLGQMQSAVSNQTSRAPSFALPPPPAANTPSPGTGSSGFSLAPPPGAPQRQTSFGGLGGIGSSGMSSLSSMGTSGMPSLSSMGGSNMSSLPSMGNSGMMSNMNSGMNSMNSMNSLMNKSSGGMGMGMGMSMGMGMGMAQQQQQQQAQPQAQQGGQKSGLDKYASLL</sequence>
<dbReference type="PANTHER" id="PTHR12984">
    <property type="entry name" value="SCY1-RELATED S/T PROTEIN KINASE-LIKE"/>
    <property type="match status" value="1"/>
</dbReference>
<dbReference type="GO" id="GO:0005524">
    <property type="term" value="F:ATP binding"/>
    <property type="evidence" value="ECO:0007669"/>
    <property type="project" value="InterPro"/>
</dbReference>
<dbReference type="InterPro" id="IPR000719">
    <property type="entry name" value="Prot_kinase_dom"/>
</dbReference>
<feature type="compositionally biased region" description="Low complexity" evidence="1">
    <location>
        <begin position="874"/>
        <end position="884"/>
    </location>
</feature>
<dbReference type="InterPro" id="IPR011989">
    <property type="entry name" value="ARM-like"/>
</dbReference>